<evidence type="ECO:0000256" key="1">
    <source>
        <dbReference type="SAM" id="SignalP"/>
    </source>
</evidence>
<protein>
    <recommendedName>
        <fullName evidence="4">Lipoprotein</fullName>
    </recommendedName>
</protein>
<comment type="caution">
    <text evidence="2">The sequence shown here is derived from an EMBL/GenBank/DDBJ whole genome shotgun (WGS) entry which is preliminary data.</text>
</comment>
<accession>A0AAE4Q0M1</accession>
<reference evidence="2" key="1">
    <citation type="submission" date="2023-05" db="EMBL/GenBank/DDBJ databases">
        <title>Colonisation of extended spectrum b-lactamase- and carbapenemase-producing bacteria on hospital surfaces from low- and middle-income countries.</title>
        <authorList>
            <person name="Nieto-Rosado M."/>
            <person name="Sands K."/>
            <person name="Iregbu K."/>
            <person name="Zahra R."/>
            <person name="Mazarati J.B."/>
            <person name="Mehtar S."/>
            <person name="Barnards-Group B."/>
            <person name="Walsh T.R."/>
        </authorList>
    </citation>
    <scope>NUCLEOTIDE SEQUENCE</scope>
    <source>
        <strain evidence="2">PP-E493</strain>
    </source>
</reference>
<proteinExistence type="predicted"/>
<evidence type="ECO:0008006" key="4">
    <source>
        <dbReference type="Google" id="ProtNLM"/>
    </source>
</evidence>
<gene>
    <name evidence="2" type="ORF">QM089_10990</name>
</gene>
<dbReference type="RefSeq" id="WP_317519841.1">
    <property type="nucleotide sequence ID" value="NZ_JASGOQ010000001.1"/>
</dbReference>
<dbReference type="PROSITE" id="PS51257">
    <property type="entry name" value="PROKAR_LIPOPROTEIN"/>
    <property type="match status" value="1"/>
</dbReference>
<evidence type="ECO:0000313" key="2">
    <source>
        <dbReference type="EMBL" id="MDV5390770.1"/>
    </source>
</evidence>
<dbReference type="AlphaFoldDB" id="A0AAE4Q0M1"/>
<feature type="chain" id="PRO_5042032755" description="Lipoprotein" evidence="1">
    <location>
        <begin position="20"/>
        <end position="140"/>
    </location>
</feature>
<organism evidence="2 3">
    <name type="scientific">Shewanella xiamenensis</name>
    <dbReference type="NCBI Taxonomy" id="332186"/>
    <lineage>
        <taxon>Bacteria</taxon>
        <taxon>Pseudomonadati</taxon>
        <taxon>Pseudomonadota</taxon>
        <taxon>Gammaproteobacteria</taxon>
        <taxon>Alteromonadales</taxon>
        <taxon>Shewanellaceae</taxon>
        <taxon>Shewanella</taxon>
    </lineage>
</organism>
<dbReference type="Proteomes" id="UP001187859">
    <property type="component" value="Unassembled WGS sequence"/>
</dbReference>
<feature type="signal peptide" evidence="1">
    <location>
        <begin position="1"/>
        <end position="19"/>
    </location>
</feature>
<name>A0AAE4Q0M1_9GAMM</name>
<sequence>MRLITASILIGLLTGCATSAVTIDKAKPAPAERVLINNADSKEAKITIIRDRGFMGGGCYVDVYLNDNLAAKLDTAEKVTFNVKSGELILGSKLSGSALCGGASIRHFETSISQGQHKLYRVMTDQNGNPQIISGGIAPN</sequence>
<dbReference type="EMBL" id="JASGOQ010000001">
    <property type="protein sequence ID" value="MDV5390770.1"/>
    <property type="molecule type" value="Genomic_DNA"/>
</dbReference>
<keyword evidence="1" id="KW-0732">Signal</keyword>
<evidence type="ECO:0000313" key="3">
    <source>
        <dbReference type="Proteomes" id="UP001187859"/>
    </source>
</evidence>